<dbReference type="GO" id="GO:0005634">
    <property type="term" value="C:nucleus"/>
    <property type="evidence" value="ECO:0007669"/>
    <property type="project" value="TreeGrafter"/>
</dbReference>
<organism evidence="4 5">
    <name type="scientific">Diversispora eburnea</name>
    <dbReference type="NCBI Taxonomy" id="1213867"/>
    <lineage>
        <taxon>Eukaryota</taxon>
        <taxon>Fungi</taxon>
        <taxon>Fungi incertae sedis</taxon>
        <taxon>Mucoromycota</taxon>
        <taxon>Glomeromycotina</taxon>
        <taxon>Glomeromycetes</taxon>
        <taxon>Diversisporales</taxon>
        <taxon>Diversisporaceae</taxon>
        <taxon>Diversispora</taxon>
    </lineage>
</organism>
<dbReference type="PANTHER" id="PTHR23346:SF19">
    <property type="entry name" value="PROTEASOME ADAPTER AND SCAFFOLD PROTEIN ECM29"/>
    <property type="match status" value="1"/>
</dbReference>
<dbReference type="Pfam" id="PF23731">
    <property type="entry name" value="ARM_ECM29_C"/>
    <property type="match status" value="1"/>
</dbReference>
<dbReference type="AlphaFoldDB" id="A0A9N9B1T6"/>
<dbReference type="OrthoDB" id="16066at2759"/>
<reference evidence="4" key="1">
    <citation type="submission" date="2021-06" db="EMBL/GenBank/DDBJ databases">
        <authorList>
            <person name="Kallberg Y."/>
            <person name="Tangrot J."/>
            <person name="Rosling A."/>
        </authorList>
    </citation>
    <scope>NUCLEOTIDE SEQUENCE</scope>
    <source>
        <strain evidence="4">AZ414A</strain>
    </source>
</reference>
<dbReference type="GO" id="GO:0036503">
    <property type="term" value="P:ERAD pathway"/>
    <property type="evidence" value="ECO:0007669"/>
    <property type="project" value="TreeGrafter"/>
</dbReference>
<dbReference type="Proteomes" id="UP000789706">
    <property type="component" value="Unassembled WGS sequence"/>
</dbReference>
<comment type="caution">
    <text evidence="4">The sequence shown here is derived from an EMBL/GenBank/DDBJ whole genome shotgun (WGS) entry which is preliminary data.</text>
</comment>
<evidence type="ECO:0000259" key="2">
    <source>
        <dbReference type="Pfam" id="PF23702"/>
    </source>
</evidence>
<sequence>MVNIIYEKSIYRNKLLINNQANLSGRTLYVKGYRSEVYTNILKFLRQLMIINADPNAMVDEFLFDEFDSENKIFESKTRKKMDIEEDNQLTREREGVCHVYLGLLEKGLSNESLIDTNLQSTASSCLLELISLGPSSLSRSYENRISWIKPFMSVTKLEVRNCMAHVLGIVSTSELENYSERCKNVQELIKEFIDIAKVESRQVSIDYHHGSIIALGYIISRLIFRYPTNYDKLVPDNILAEAIKIIIKDLDSTKNLYLNGSAKALGEIGRYTTSSHISMGDLKYTEKVLSLFYEFSSSLKQVDVHFTIGEAITFITGGWKKINSNVMEGVLNKIFTELLPSGKAPIKKAVCIWMLCLVKFCYNVDIIKVSLPKIHGVFSLLLADRDEFVQDVASKGIGLVYELGDQGVKEQLVNSLVEMFSEGKRPKETIDRDTQLFDSNSLGQTPDGSAITTYQSILSLASDMNQPELVYKFMQLASHNAMWQTRKGAAFGFSHIIVQAENELKPYLKDLIPRLYRYQFDPNPKVSEAMTSIWKALIKDPKKATEEYFNVIVKDLLVGIGDRLWRTHLLQGRSIQELEPHLQILWNNSASKTCRTLTKVTVKYCDPENVSVNDGRKIINIIVPFLLTKGLVSDAEDVRKFSLRAILKICKSAKELLKSHISEMIGTLLEGLSSMEPQVMNYLSFHVEKYNVTQEQYENTRLSATKMSPIMEGIESCIDNIDENVMKEFEPKLLQLIRKGIGLPTKAGCARLLVTLSQRKAPILRPFADNIMKALSGALLDPSPAIRKSYAVAIGYVAHLSTDNTLIKFMSHLKKVYCDNSEQEIRSITGITVLEISRHASDELKRIYVEIMPLVYYGMHDPEINIKNVWTEVWDENTSGSTGAIKLYLNELIELLSKLLESPSWTTKRQAALTIADEALIEALTSSSIFCKEYFESNEYLQLDEISKVLIRETKKTNKQYKRHCMDNLGLFADAFSDKLDIYEQVKDFLIELAIGSQDPNEMDEDDANDRPLFLLVKASAMKCLGLVWSKNRNVQKQHSKELGTILASSLGSGKNVWNVRLGVLSSLEKFVEKLDLNNNNNDGLVIDEETIINIFEGLKEGLLDAKYLAIRTASLQSLKKVIEKIKGTQLNSLPTVQQQLLKTISIAENDPIPIISK</sequence>
<protein>
    <submittedName>
        <fullName evidence="4">6467_t:CDS:1</fullName>
    </submittedName>
</protein>
<evidence type="ECO:0000259" key="3">
    <source>
        <dbReference type="Pfam" id="PF24492"/>
    </source>
</evidence>
<dbReference type="EMBL" id="CAJVPK010000821">
    <property type="protein sequence ID" value="CAG8551849.1"/>
    <property type="molecule type" value="Genomic_DNA"/>
</dbReference>
<dbReference type="Pfam" id="PF24492">
    <property type="entry name" value="HEAT_ECM29"/>
    <property type="match status" value="1"/>
</dbReference>
<dbReference type="Gene3D" id="1.25.10.10">
    <property type="entry name" value="Leucine-rich Repeat Variant"/>
    <property type="match status" value="2"/>
</dbReference>
<dbReference type="InterPro" id="IPR011989">
    <property type="entry name" value="ARM-like"/>
</dbReference>
<keyword evidence="1" id="KW-0677">Repeat</keyword>
<dbReference type="PANTHER" id="PTHR23346">
    <property type="entry name" value="TRANSLATIONAL ACTIVATOR GCN1-RELATED"/>
    <property type="match status" value="1"/>
</dbReference>
<evidence type="ECO:0000313" key="4">
    <source>
        <dbReference type="EMBL" id="CAG8551849.1"/>
    </source>
</evidence>
<evidence type="ECO:0000256" key="1">
    <source>
        <dbReference type="ARBA" id="ARBA00022737"/>
    </source>
</evidence>
<dbReference type="InterPro" id="IPR055443">
    <property type="entry name" value="HEAT_ECM29"/>
</dbReference>
<dbReference type="Pfam" id="PF23702">
    <property type="entry name" value="ARM_ECM29"/>
    <property type="match status" value="1"/>
</dbReference>
<gene>
    <name evidence="4" type="ORF">DEBURN_LOCUS7140</name>
</gene>
<dbReference type="GO" id="GO:0005737">
    <property type="term" value="C:cytoplasm"/>
    <property type="evidence" value="ECO:0007669"/>
    <property type="project" value="TreeGrafter"/>
</dbReference>
<keyword evidence="5" id="KW-1185">Reference proteome</keyword>
<dbReference type="GO" id="GO:0060090">
    <property type="term" value="F:molecular adaptor activity"/>
    <property type="evidence" value="ECO:0007669"/>
    <property type="project" value="TreeGrafter"/>
</dbReference>
<feature type="domain" description="Proteasome adapter and scaffold protein ECM29 HEAT-repeat" evidence="3">
    <location>
        <begin position="658"/>
        <end position="818"/>
    </location>
</feature>
<proteinExistence type="predicted"/>
<dbReference type="SUPFAM" id="SSF48371">
    <property type="entry name" value="ARM repeat"/>
    <property type="match status" value="3"/>
</dbReference>
<dbReference type="InterPro" id="IPR055444">
    <property type="entry name" value="ARM_ECM29"/>
</dbReference>
<evidence type="ECO:0000313" key="5">
    <source>
        <dbReference type="Proteomes" id="UP000789706"/>
    </source>
</evidence>
<name>A0A9N9B1T6_9GLOM</name>
<feature type="domain" description="ECM29 ARM-like repeats" evidence="2">
    <location>
        <begin position="95"/>
        <end position="269"/>
    </location>
</feature>
<accession>A0A9N9B1T6</accession>
<dbReference type="InterPro" id="IPR016024">
    <property type="entry name" value="ARM-type_fold"/>
</dbReference>